<sequence>MLEDVMNKIKHSIIEKNIYYLLIITPLIDLINGFFYYIVPMNLSVSPGQTIRMTIFVIIFYFYIKQRKGNIILAIILFSLFLIQEYLYSCIDFINFKDDVLFVSKLYFNLFLMLLLKQYYYKKDIDENKIINGIIIGAIIIGLTIIVTKFLNIGVSSYGDTGYKGIFIGLNDITAVLVMATPFVLYKLIYSYKKIKYGICFLIILGAAVLLGTKTAIIGIILLTFYYTFFGIRGKNKYKKYIFTLLFMMIIVYVFYVYFFDVYKLTILRRHEYFYSNLDFISYLLSGRNQLLNIGYEYWKNKWYHMTLGVGFTRGSTWISSFILGHGMIEMDILDILYFYGFIVLGIYIYNLLPVFLKSILKSVTEKSMLKKSFFISFLIGSVVSFLGGHVLLSPLAGVYFCIVFAYSNNYIKSATKSTIHKTNRNI</sequence>
<dbReference type="Pfam" id="PF13425">
    <property type="entry name" value="O-antigen_lig"/>
    <property type="match status" value="1"/>
</dbReference>
<evidence type="ECO:0000313" key="3">
    <source>
        <dbReference type="Proteomes" id="UP000486601"/>
    </source>
</evidence>
<keyword evidence="1" id="KW-0472">Membrane</keyword>
<dbReference type="InterPro" id="IPR049504">
    <property type="entry name" value="O-antigen_lig"/>
</dbReference>
<accession>A0A7X5P662</accession>
<dbReference type="Proteomes" id="UP000486601">
    <property type="component" value="Unassembled WGS sequence"/>
</dbReference>
<gene>
    <name evidence="2" type="ORF">FDF70_01010</name>
</gene>
<feature type="transmembrane region" description="Helical" evidence="1">
    <location>
        <begin position="45"/>
        <end position="64"/>
    </location>
</feature>
<protein>
    <recommendedName>
        <fullName evidence="4">O-antigen ligase family protein</fullName>
    </recommendedName>
</protein>
<organism evidence="2 3">
    <name type="scientific">Clostridium sporogenes</name>
    <dbReference type="NCBI Taxonomy" id="1509"/>
    <lineage>
        <taxon>Bacteria</taxon>
        <taxon>Bacillati</taxon>
        <taxon>Bacillota</taxon>
        <taxon>Clostridia</taxon>
        <taxon>Eubacteriales</taxon>
        <taxon>Clostridiaceae</taxon>
        <taxon>Clostridium</taxon>
    </lineage>
</organism>
<feature type="transmembrane region" description="Helical" evidence="1">
    <location>
        <begin position="133"/>
        <end position="153"/>
    </location>
</feature>
<proteinExistence type="predicted"/>
<feature type="transmembrane region" description="Helical" evidence="1">
    <location>
        <begin position="100"/>
        <end position="121"/>
    </location>
</feature>
<evidence type="ECO:0000256" key="1">
    <source>
        <dbReference type="SAM" id="Phobius"/>
    </source>
</evidence>
<feature type="transmembrane region" description="Helical" evidence="1">
    <location>
        <begin position="336"/>
        <end position="357"/>
    </location>
</feature>
<dbReference type="AlphaFoldDB" id="A0A7X5P662"/>
<name>A0A7X5P662_CLOSG</name>
<feature type="transmembrane region" description="Helical" evidence="1">
    <location>
        <begin position="303"/>
        <end position="324"/>
    </location>
</feature>
<comment type="caution">
    <text evidence="2">The sequence shown here is derived from an EMBL/GenBank/DDBJ whole genome shotgun (WGS) entry which is preliminary data.</text>
</comment>
<feature type="transmembrane region" description="Helical" evidence="1">
    <location>
        <begin position="165"/>
        <end position="186"/>
    </location>
</feature>
<feature type="transmembrane region" description="Helical" evidence="1">
    <location>
        <begin position="71"/>
        <end position="88"/>
    </location>
</feature>
<reference evidence="2 3" key="1">
    <citation type="submission" date="2019-04" db="EMBL/GenBank/DDBJ databases">
        <title>Genome sequencing of Clostridium botulinum Groups I-IV and Clostridium butyricum.</title>
        <authorList>
            <person name="Brunt J."/>
            <person name="Van Vliet A.H.M."/>
            <person name="Stringer S.C."/>
            <person name="Carter A.T."/>
            <person name="Peck M.W."/>
        </authorList>
    </citation>
    <scope>NUCLEOTIDE SEQUENCE [LARGE SCALE GENOMIC DNA]</scope>
    <source>
        <strain evidence="2 3">IFR 18/108</strain>
    </source>
</reference>
<feature type="transmembrane region" description="Helical" evidence="1">
    <location>
        <begin position="198"/>
        <end position="229"/>
    </location>
</feature>
<keyword evidence="1" id="KW-1133">Transmembrane helix</keyword>
<evidence type="ECO:0008006" key="4">
    <source>
        <dbReference type="Google" id="ProtNLM"/>
    </source>
</evidence>
<feature type="transmembrane region" description="Helical" evidence="1">
    <location>
        <begin position="241"/>
        <end position="260"/>
    </location>
</feature>
<feature type="transmembrane region" description="Helical" evidence="1">
    <location>
        <begin position="18"/>
        <end position="39"/>
    </location>
</feature>
<keyword evidence="1" id="KW-0812">Transmembrane</keyword>
<dbReference type="EMBL" id="SXCS01000001">
    <property type="protein sequence ID" value="NFR60106.1"/>
    <property type="molecule type" value="Genomic_DNA"/>
</dbReference>
<evidence type="ECO:0000313" key="2">
    <source>
        <dbReference type="EMBL" id="NFR60106.1"/>
    </source>
</evidence>
<feature type="transmembrane region" description="Helical" evidence="1">
    <location>
        <begin position="393"/>
        <end position="412"/>
    </location>
</feature>